<dbReference type="Gene3D" id="3.40.50.2000">
    <property type="entry name" value="Glycogen Phosphorylase B"/>
    <property type="match status" value="2"/>
</dbReference>
<evidence type="ECO:0000313" key="4">
    <source>
        <dbReference type="Proteomes" id="UP001225596"/>
    </source>
</evidence>
<dbReference type="SUPFAM" id="SSF53756">
    <property type="entry name" value="UDP-Glycosyltransferase/glycogen phosphorylase"/>
    <property type="match status" value="1"/>
</dbReference>
<keyword evidence="4" id="KW-1185">Reference proteome</keyword>
<dbReference type="RefSeq" id="WP_338437189.1">
    <property type="nucleotide sequence ID" value="NZ_JAUYVH010000008.1"/>
</dbReference>
<comment type="caution">
    <text evidence="3">The sequence shown here is derived from an EMBL/GenBank/DDBJ whole genome shotgun (WGS) entry which is preliminary data.</text>
</comment>
<dbReference type="Pfam" id="PF01075">
    <property type="entry name" value="Glyco_transf_9"/>
    <property type="match status" value="1"/>
</dbReference>
<dbReference type="PANTHER" id="PTHR30160:SF7">
    <property type="entry name" value="ADP-HEPTOSE--LPS HEPTOSYLTRANSFERASE 2"/>
    <property type="match status" value="1"/>
</dbReference>
<dbReference type="Proteomes" id="UP001225596">
    <property type="component" value="Unassembled WGS sequence"/>
</dbReference>
<dbReference type="PANTHER" id="PTHR30160">
    <property type="entry name" value="TETRAACYLDISACCHARIDE 4'-KINASE-RELATED"/>
    <property type="match status" value="1"/>
</dbReference>
<proteinExistence type="predicted"/>
<gene>
    <name evidence="3" type="ORF">Q8A64_12620</name>
</gene>
<dbReference type="InterPro" id="IPR002201">
    <property type="entry name" value="Glyco_trans_9"/>
</dbReference>
<keyword evidence="2" id="KW-0808">Transferase</keyword>
<evidence type="ECO:0000256" key="1">
    <source>
        <dbReference type="ARBA" id="ARBA00022676"/>
    </source>
</evidence>
<accession>A0ABU1BQG8</accession>
<dbReference type="EMBL" id="JAUYVH010000008">
    <property type="protein sequence ID" value="MDQ9171250.1"/>
    <property type="molecule type" value="Genomic_DNA"/>
</dbReference>
<sequence>MQKTLVVHHHAGIGDLIWHVPYFRAIAAASLGGKVTVMARPSCRATDVLAGESCVEEVIEHDYRPRYNVKGKHDGIKGQLQFIRELRRRKFGRIYIFSERDHYAKLALLAGISHRSGYGFRVMQRLYLNDPTYIKRYDGPGSGVYAEATSFAMAHGFVSGPIVPKLTLPMQYVEEAEARLSQFPKIRYAFAIGASEPKKNWGAENFLILAKRLIDAGCGVVFLGGPAEREEAEKAFSTANGLRPGTFQVMCQSSVPKSAAVLKQCDFCIGNDTGVLNLSVACDTPALGLFGHTLPLTHDPLMHGISEKGMDSISVDAVIARLRELNAPAIQTVHVGPFFGETIFRA</sequence>
<evidence type="ECO:0000256" key="2">
    <source>
        <dbReference type="ARBA" id="ARBA00022679"/>
    </source>
</evidence>
<dbReference type="InterPro" id="IPR051199">
    <property type="entry name" value="LPS_LOS_Heptosyltrfase"/>
</dbReference>
<dbReference type="CDD" id="cd03789">
    <property type="entry name" value="GT9_LPS_heptosyltransferase"/>
    <property type="match status" value="1"/>
</dbReference>
<reference evidence="3 4" key="1">
    <citation type="submission" date="2023-08" db="EMBL/GenBank/DDBJ databases">
        <title>Oxalobacteraceae gen .nov., isolated from river sludge outside the plant.</title>
        <authorList>
            <person name="Zhao S.Y."/>
        </authorList>
    </citation>
    <scope>NUCLEOTIDE SEQUENCE [LARGE SCALE GENOMIC DNA]</scope>
    <source>
        <strain evidence="3 4">R-40</strain>
    </source>
</reference>
<keyword evidence="1" id="KW-0328">Glycosyltransferase</keyword>
<organism evidence="3 4">
    <name type="scientific">Keguizhuia sedimenti</name>
    <dbReference type="NCBI Taxonomy" id="3064264"/>
    <lineage>
        <taxon>Bacteria</taxon>
        <taxon>Pseudomonadati</taxon>
        <taxon>Pseudomonadota</taxon>
        <taxon>Betaproteobacteria</taxon>
        <taxon>Burkholderiales</taxon>
        <taxon>Oxalobacteraceae</taxon>
        <taxon>Keguizhuia</taxon>
    </lineage>
</organism>
<protein>
    <submittedName>
        <fullName evidence="3">Glycosyltransferase family 9 protein</fullName>
    </submittedName>
</protein>
<evidence type="ECO:0000313" key="3">
    <source>
        <dbReference type="EMBL" id="MDQ9171250.1"/>
    </source>
</evidence>
<name>A0ABU1BQG8_9BURK</name>